<evidence type="ECO:0000259" key="8">
    <source>
        <dbReference type="Pfam" id="PF01529"/>
    </source>
</evidence>
<keyword evidence="4 7" id="KW-1133">Transmembrane helix</keyword>
<comment type="similarity">
    <text evidence="7">Belongs to the DHHC palmitoyltransferase family.</text>
</comment>
<dbReference type="PANTHER" id="PTHR12246">
    <property type="entry name" value="PALMITOYLTRANSFERASE ZDHHC16"/>
    <property type="match status" value="1"/>
</dbReference>
<dbReference type="InterPro" id="IPR016024">
    <property type="entry name" value="ARM-type_fold"/>
</dbReference>
<accession>A0AA36JL96</accession>
<dbReference type="Proteomes" id="UP001178507">
    <property type="component" value="Unassembled WGS sequence"/>
</dbReference>
<dbReference type="GO" id="GO:0019706">
    <property type="term" value="F:protein-cysteine S-palmitoyltransferase activity"/>
    <property type="evidence" value="ECO:0007669"/>
    <property type="project" value="UniProtKB-EC"/>
</dbReference>
<evidence type="ECO:0000313" key="10">
    <source>
        <dbReference type="Proteomes" id="UP001178507"/>
    </source>
</evidence>
<keyword evidence="5 7" id="KW-0472">Membrane</keyword>
<feature type="transmembrane region" description="Helical" evidence="7">
    <location>
        <begin position="220"/>
        <end position="244"/>
    </location>
</feature>
<sequence length="559" mass="61473">MASSIPARPVKAMEMQMPVERRHEPGKPLWCNCDSCGIVCLCIAYGLLTGSNVVVLRLGRWPFGDAYHTAFTLGYEALFVLSIWSHLACMLTDPGACPRDVEYAEGERHCTKCRAPKPARAHHCSTCQRCIMKMDHHCPWVNNCVGARNQKHFLQFLFYTAMQCVLAGFALGAHFADSAVSLPRRPRRPQAFLGKEDTAEMVAWREELKKYSEHQVRNEADLLCCVMVFFVAIIFGLFTCIMFCDQAIENSDPETLKSLMEKYKENNLTIKDVYGQDVVDALFKNEGDVISDQIAVIQDFRNASLADSTLNAALEELEEVLHQVDHAGNLNRMGGMQPLLDLALGTERSEATRSLALLALGAAVNNNAPVQKELYDLQGLERLAAELQKCDGSSVGGPYCAKLLFCLSGLLQNAAVLQAQADQLGVTDWMMDVGVKHPAPAVVKKALGYLDTVLAQSPQLPFLDRLPGKRDVVTASLLGLVKDPDVDLSEKALEVLGRFAELRPKLLLGSREEIIAAARQAQHSCELQGIDKDVCSGLLHSAAEVDRKLAGWSGSDVEL</sequence>
<evidence type="ECO:0000256" key="7">
    <source>
        <dbReference type="RuleBase" id="RU079119"/>
    </source>
</evidence>
<evidence type="ECO:0000256" key="4">
    <source>
        <dbReference type="ARBA" id="ARBA00022989"/>
    </source>
</evidence>
<protein>
    <recommendedName>
        <fullName evidence="7">Palmitoyltransferase</fullName>
        <ecNumber evidence="7">2.3.1.225</ecNumber>
    </recommendedName>
</protein>
<organism evidence="9 10">
    <name type="scientific">Effrenium voratum</name>
    <dbReference type="NCBI Taxonomy" id="2562239"/>
    <lineage>
        <taxon>Eukaryota</taxon>
        <taxon>Sar</taxon>
        <taxon>Alveolata</taxon>
        <taxon>Dinophyceae</taxon>
        <taxon>Suessiales</taxon>
        <taxon>Symbiodiniaceae</taxon>
        <taxon>Effrenium</taxon>
    </lineage>
</organism>
<feature type="domain" description="Palmitoyltransferase DHHC" evidence="8">
    <location>
        <begin position="106"/>
        <end position="255"/>
    </location>
</feature>
<dbReference type="Pfam" id="PF01529">
    <property type="entry name" value="DHHC"/>
    <property type="match status" value="1"/>
</dbReference>
<comment type="subcellular location">
    <subcellularLocation>
        <location evidence="1">Membrane</location>
        <topology evidence="1">Multi-pass membrane protein</topology>
    </subcellularLocation>
</comment>
<comment type="catalytic activity">
    <reaction evidence="7">
        <text>L-cysteinyl-[protein] + hexadecanoyl-CoA = S-hexadecanoyl-L-cysteinyl-[protein] + CoA</text>
        <dbReference type="Rhea" id="RHEA:36683"/>
        <dbReference type="Rhea" id="RHEA-COMP:10131"/>
        <dbReference type="Rhea" id="RHEA-COMP:11032"/>
        <dbReference type="ChEBI" id="CHEBI:29950"/>
        <dbReference type="ChEBI" id="CHEBI:57287"/>
        <dbReference type="ChEBI" id="CHEBI:57379"/>
        <dbReference type="ChEBI" id="CHEBI:74151"/>
        <dbReference type="EC" id="2.3.1.225"/>
    </reaction>
</comment>
<keyword evidence="6 7" id="KW-0012">Acyltransferase</keyword>
<feature type="transmembrane region" description="Helical" evidence="7">
    <location>
        <begin position="156"/>
        <end position="176"/>
    </location>
</feature>
<gene>
    <name evidence="9" type="ORF">EVOR1521_LOCUS29757</name>
</gene>
<dbReference type="AlphaFoldDB" id="A0AA36JL96"/>
<evidence type="ECO:0000256" key="5">
    <source>
        <dbReference type="ARBA" id="ARBA00023136"/>
    </source>
</evidence>
<reference evidence="9" key="1">
    <citation type="submission" date="2023-08" db="EMBL/GenBank/DDBJ databases">
        <authorList>
            <person name="Chen Y."/>
            <person name="Shah S."/>
            <person name="Dougan E. K."/>
            <person name="Thang M."/>
            <person name="Chan C."/>
        </authorList>
    </citation>
    <scope>NUCLEOTIDE SEQUENCE</scope>
</reference>
<dbReference type="GO" id="GO:0016020">
    <property type="term" value="C:membrane"/>
    <property type="evidence" value="ECO:0007669"/>
    <property type="project" value="UniProtKB-SubCell"/>
</dbReference>
<dbReference type="InterPro" id="IPR039859">
    <property type="entry name" value="PFA4/ZDH16/20/ERF2-like"/>
</dbReference>
<dbReference type="PROSITE" id="PS50216">
    <property type="entry name" value="DHHC"/>
    <property type="match status" value="1"/>
</dbReference>
<comment type="domain">
    <text evidence="7">The DHHC domain is required for palmitoyltransferase activity.</text>
</comment>
<comment type="caution">
    <text evidence="9">The sequence shown here is derived from an EMBL/GenBank/DDBJ whole genome shotgun (WGS) entry which is preliminary data.</text>
</comment>
<dbReference type="EC" id="2.3.1.225" evidence="7"/>
<keyword evidence="2 7" id="KW-0808">Transferase</keyword>
<keyword evidence="10" id="KW-1185">Reference proteome</keyword>
<evidence type="ECO:0000256" key="1">
    <source>
        <dbReference type="ARBA" id="ARBA00004141"/>
    </source>
</evidence>
<evidence type="ECO:0000256" key="2">
    <source>
        <dbReference type="ARBA" id="ARBA00022679"/>
    </source>
</evidence>
<dbReference type="InterPro" id="IPR001594">
    <property type="entry name" value="Palmitoyltrfase_DHHC"/>
</dbReference>
<dbReference type="Gene3D" id="1.25.10.10">
    <property type="entry name" value="Leucine-rich Repeat Variant"/>
    <property type="match status" value="1"/>
</dbReference>
<dbReference type="EMBL" id="CAUJNA010003714">
    <property type="protein sequence ID" value="CAJ1408317.1"/>
    <property type="molecule type" value="Genomic_DNA"/>
</dbReference>
<dbReference type="InterPro" id="IPR011989">
    <property type="entry name" value="ARM-like"/>
</dbReference>
<evidence type="ECO:0000256" key="6">
    <source>
        <dbReference type="ARBA" id="ARBA00023315"/>
    </source>
</evidence>
<evidence type="ECO:0000256" key="3">
    <source>
        <dbReference type="ARBA" id="ARBA00022692"/>
    </source>
</evidence>
<evidence type="ECO:0000313" key="9">
    <source>
        <dbReference type="EMBL" id="CAJ1408317.1"/>
    </source>
</evidence>
<proteinExistence type="inferred from homology"/>
<name>A0AA36JL96_9DINO</name>
<keyword evidence="3 7" id="KW-0812">Transmembrane</keyword>
<dbReference type="SUPFAM" id="SSF48371">
    <property type="entry name" value="ARM repeat"/>
    <property type="match status" value="1"/>
</dbReference>